<sequence length="89" mass="10133">MNKIVTIERKLQSTGEWETMGAFSFAEDGTIGEIQGDPEWLMDLKFVDQEAGGPVTHDSHPEAWLRQLSREYNGPTRRLTIEPNLKEDS</sequence>
<keyword evidence="1" id="KW-0614">Plasmid</keyword>
<reference evidence="1" key="1">
    <citation type="journal article" date="2013" name="Genome Announc.">
        <title>Complete Genome Sequence of pAP13, a Large Linear Plasmid of a Brevibacterium Strain Isolated from a Saline Lake at 4,200 Meters above Sea Level in Argentina.</title>
        <authorList>
            <person name="Dib J.R."/>
            <person name="Schuldes J."/>
            <person name="Thurmer A."/>
            <person name="Farias M.E."/>
            <person name="Daniel R."/>
            <person name="Meinhardt F."/>
        </authorList>
    </citation>
    <scope>NUCLEOTIDE SEQUENCE</scope>
    <source>
        <strain evidence="1">Ap13</strain>
        <plasmid evidence="1">pAP13</plasmid>
    </source>
</reference>
<dbReference type="RefSeq" id="WP_023164845.1">
    <property type="nucleotide sequence ID" value="NC_022590.1"/>
</dbReference>
<gene>
    <name evidence="1" type="ORF">AP13_p01010</name>
</gene>
<evidence type="ECO:0000313" key="1">
    <source>
        <dbReference type="EMBL" id="AGY35410.1"/>
    </source>
</evidence>
<accession>U5NZR3</accession>
<protein>
    <submittedName>
        <fullName evidence="1">Uncharacterized protein</fullName>
    </submittedName>
</protein>
<dbReference type="AlphaFoldDB" id="U5NZR3"/>
<organism evidence="1">
    <name type="scientific">Brevibacterium sp. Ap13</name>
    <dbReference type="NCBI Taxonomy" id="1406197"/>
    <lineage>
        <taxon>Bacteria</taxon>
        <taxon>Bacillati</taxon>
        <taxon>Actinomycetota</taxon>
        <taxon>Actinomycetes</taxon>
        <taxon>Micrococcales</taxon>
        <taxon>Brevibacteriaceae</taxon>
        <taxon>Brevibacterium</taxon>
    </lineage>
</organism>
<geneLocation type="plasmid" evidence="1">
    <name>pAP13</name>
</geneLocation>
<proteinExistence type="predicted"/>
<name>U5NZR3_9MICO</name>
<dbReference type="EMBL" id="KF577590">
    <property type="protein sequence ID" value="AGY35410.1"/>
    <property type="molecule type" value="Genomic_DNA"/>
</dbReference>